<evidence type="ECO:0000313" key="3">
    <source>
        <dbReference type="Proteomes" id="UP001652624"/>
    </source>
</evidence>
<protein>
    <submittedName>
        <fullName evidence="4">NXPE family member 1-like isoform X1</fullName>
    </submittedName>
</protein>
<dbReference type="InterPro" id="IPR013783">
    <property type="entry name" value="Ig-like_fold"/>
</dbReference>
<accession>A0ABM3WHG3</accession>
<sequence length="550" mass="61825">MSCSVMTQKGLMVLVVLSFLMVSWIFLATSSESTKTWPTVNLLFSSPKLAALVRPSVPTAPGSPVRSPTETELRIKGLVERLDRLFPPRPFSHLNATTSAAQSRATILNPRGTHCRGEQLHVLLEARDHLGRRKEYGGDFLRARLASPGLKAGVAGRVTDLQNGSYLVSFSLPWQGRAWLSVRLVHPSEGASALWRARNRGYDKITFQGQFVNGSRHVFTECGLRLNSTAELCEYLEARDQEAFYCVKPPHFPCDAFVSMFSQNGNASYLTSQEQLLFARSNVGEEMLTHLSSVQVSICDKARQTRAQRCRTGMQVPVPGGYALQGRWTPTFCSRTEFDAARATACLKGKLVHLLGDSTLRQWVDYFPKLVKTLKLLGFHGNGVFQHHLLMDVENDIQIHWKRHTYPFVTVRLYSVIDVAYIPREIDRIPGDRDTAVAITLGQHFRAFPVEVFARRVLAIRRAVERLLLRSPGTKVILKTENVREMHLDAERFSDFHGHVHLLILKDVFRDLDVGLIDAWDMTIAFDGNSVHPTDAVIAGQVDLFLNYIC</sequence>
<organism evidence="3 4">
    <name type="scientific">Erinaceus europaeus</name>
    <name type="common">Western European hedgehog</name>
    <dbReference type="NCBI Taxonomy" id="9365"/>
    <lineage>
        <taxon>Eukaryota</taxon>
        <taxon>Metazoa</taxon>
        <taxon>Chordata</taxon>
        <taxon>Craniata</taxon>
        <taxon>Vertebrata</taxon>
        <taxon>Euteleostomi</taxon>
        <taxon>Mammalia</taxon>
        <taxon>Eutheria</taxon>
        <taxon>Laurasiatheria</taxon>
        <taxon>Eulipotyphla</taxon>
        <taxon>Erinaceidae</taxon>
        <taxon>Erinaceinae</taxon>
        <taxon>Erinaceus</taxon>
    </lineage>
</organism>
<comment type="similarity">
    <text evidence="1">Belongs to the NXPE family.</text>
</comment>
<dbReference type="Proteomes" id="UP001652624">
    <property type="component" value="Chromosome 20"/>
</dbReference>
<dbReference type="GeneID" id="103128757"/>
<dbReference type="InterPro" id="IPR014756">
    <property type="entry name" value="Ig_E-set"/>
</dbReference>
<dbReference type="PANTHER" id="PTHR16165:SF3">
    <property type="entry name" value="NXPE FAMILY MEMBER 1"/>
    <property type="match status" value="1"/>
</dbReference>
<reference evidence="4" key="1">
    <citation type="submission" date="2025-08" db="UniProtKB">
        <authorList>
            <consortium name="RefSeq"/>
        </authorList>
    </citation>
    <scope>IDENTIFICATION</scope>
</reference>
<dbReference type="InterPro" id="IPR026845">
    <property type="entry name" value="NXPH/NXPE"/>
</dbReference>
<dbReference type="PANTHER" id="PTHR16165">
    <property type="entry name" value="NXPE FAMILY MEMBER"/>
    <property type="match status" value="1"/>
</dbReference>
<dbReference type="InterPro" id="IPR057106">
    <property type="entry name" value="NXPE4_C"/>
</dbReference>
<dbReference type="Pfam" id="PF24536">
    <property type="entry name" value="NXPE4_C"/>
    <property type="match status" value="1"/>
</dbReference>
<evidence type="ECO:0000313" key="4">
    <source>
        <dbReference type="RefSeq" id="XP_060036007.1"/>
    </source>
</evidence>
<gene>
    <name evidence="4" type="primary">LOC103128757</name>
</gene>
<feature type="domain" description="NXPE C-terminal" evidence="2">
    <location>
        <begin position="328"/>
        <end position="550"/>
    </location>
</feature>
<evidence type="ECO:0000259" key="2">
    <source>
        <dbReference type="Pfam" id="PF24536"/>
    </source>
</evidence>
<keyword evidence="3" id="KW-1185">Reference proteome</keyword>
<dbReference type="Pfam" id="PF06312">
    <property type="entry name" value="Neurexophilin"/>
    <property type="match status" value="1"/>
</dbReference>
<dbReference type="SUPFAM" id="SSF81296">
    <property type="entry name" value="E set domains"/>
    <property type="match status" value="1"/>
</dbReference>
<dbReference type="RefSeq" id="XP_060036007.1">
    <property type="nucleotide sequence ID" value="XM_060180024.1"/>
</dbReference>
<evidence type="ECO:0000256" key="1">
    <source>
        <dbReference type="ARBA" id="ARBA00005431"/>
    </source>
</evidence>
<dbReference type="Gene3D" id="2.60.40.10">
    <property type="entry name" value="Immunoglobulins"/>
    <property type="match status" value="1"/>
</dbReference>
<name>A0ABM3WHG3_ERIEU</name>
<proteinExistence type="inferred from homology"/>